<accession>A0A073HYI5</accession>
<evidence type="ECO:0000313" key="2">
    <source>
        <dbReference type="Proteomes" id="UP000053232"/>
    </source>
</evidence>
<comment type="caution">
    <text evidence="1">The sequence shown here is derived from an EMBL/GenBank/DDBJ whole genome shotgun (WGS) entry which is preliminary data.</text>
</comment>
<evidence type="ECO:0000313" key="1">
    <source>
        <dbReference type="EMBL" id="KEJ83048.1"/>
    </source>
</evidence>
<keyword evidence="2" id="KW-1185">Reference proteome</keyword>
<protein>
    <submittedName>
        <fullName evidence="1">Uncharacterized protein</fullName>
    </submittedName>
</protein>
<sequence length="56" mass="6537">MSKGLRRLYGEEHSLQARKTIVEKRWTVPIHWSGFSKESVQVTCGEQHDRCIPRAL</sequence>
<dbReference type="AlphaFoldDB" id="A0A073HYI5"/>
<organism evidence="1 2">
    <name type="scientific">Oxytricha trifallax</name>
    <dbReference type="NCBI Taxonomy" id="1172189"/>
    <lineage>
        <taxon>Eukaryota</taxon>
        <taxon>Sar</taxon>
        <taxon>Alveolata</taxon>
        <taxon>Ciliophora</taxon>
        <taxon>Intramacronucleata</taxon>
        <taxon>Spirotrichea</taxon>
        <taxon>Stichotrichia</taxon>
        <taxon>Sporadotrichida</taxon>
        <taxon>Oxytrichidae</taxon>
        <taxon>Oxytrichinae</taxon>
        <taxon>Oxytricha</taxon>
    </lineage>
</organism>
<dbReference type="EMBL" id="ARYC01000960">
    <property type="protein sequence ID" value="KEJ83048.1"/>
    <property type="molecule type" value="Genomic_DNA"/>
</dbReference>
<dbReference type="Proteomes" id="UP000053232">
    <property type="component" value="Unassembled WGS sequence"/>
</dbReference>
<reference evidence="2" key="1">
    <citation type="journal article" date="2014" name="Cell">
        <title>The Architecture of a Scrambled Genome Reveals Massive Levels of Genomic Rearrangement during Development.</title>
        <authorList>
            <person name="Chen X."/>
            <person name="Bracht J.R."/>
            <person name="Goldman A.D."/>
            <person name="Dolzhenko E."/>
            <person name="Clay D.M."/>
            <person name="Swart E.C."/>
            <person name="Perlman D.H."/>
            <person name="Doak T.G."/>
            <person name="Stuart A."/>
            <person name="Amemiya C.T."/>
            <person name="Sebra R.P."/>
            <person name="Landweber L.F."/>
        </authorList>
    </citation>
    <scope>NUCLEOTIDE SEQUENCE [LARGE SCALE GENOMIC DNA]</scope>
    <source>
        <strain evidence="2">JRB310</strain>
    </source>
</reference>
<gene>
    <name evidence="1" type="ORF">OXYTRIMIC_764</name>
</gene>
<name>A0A073HYI5_9SPIT</name>
<proteinExistence type="predicted"/>